<keyword evidence="4" id="KW-1185">Reference proteome</keyword>
<dbReference type="STRING" id="152573.SAMN04488051_103500"/>
<proteinExistence type="inferred from homology"/>
<dbReference type="RefSeq" id="WP_091341924.1">
    <property type="nucleotide sequence ID" value="NZ_FNRM01000003.1"/>
</dbReference>
<evidence type="ECO:0000259" key="2">
    <source>
        <dbReference type="Pfam" id="PF08327"/>
    </source>
</evidence>
<evidence type="ECO:0000313" key="4">
    <source>
        <dbReference type="Proteomes" id="UP000198773"/>
    </source>
</evidence>
<dbReference type="InterPro" id="IPR013538">
    <property type="entry name" value="ASHA1/2-like_C"/>
</dbReference>
<name>A0A1H4BSL8_ALKAM</name>
<dbReference type="EMBL" id="FNRM01000003">
    <property type="protein sequence ID" value="SEA51103.1"/>
    <property type="molecule type" value="Genomic_DNA"/>
</dbReference>
<dbReference type="AlphaFoldDB" id="A0A1H4BSL8"/>
<evidence type="ECO:0000313" key="3">
    <source>
        <dbReference type="EMBL" id="SEA51103.1"/>
    </source>
</evidence>
<reference evidence="3 4" key="1">
    <citation type="submission" date="2016-10" db="EMBL/GenBank/DDBJ databases">
        <authorList>
            <person name="de Groot N.N."/>
        </authorList>
    </citation>
    <scope>NUCLEOTIDE SEQUENCE [LARGE SCALE GENOMIC DNA]</scope>
    <source>
        <strain evidence="3 4">CGMCC 1.3430</strain>
    </source>
</reference>
<evidence type="ECO:0000256" key="1">
    <source>
        <dbReference type="ARBA" id="ARBA00006817"/>
    </source>
</evidence>
<dbReference type="Pfam" id="PF08327">
    <property type="entry name" value="AHSA1"/>
    <property type="match status" value="1"/>
</dbReference>
<protein>
    <submittedName>
        <fullName evidence="3">Uncharacterized conserved protein YndB, AHSA1/START domain</fullName>
    </submittedName>
</protein>
<feature type="domain" description="Activator of Hsp90 ATPase homologue 1/2-like C-terminal" evidence="2">
    <location>
        <begin position="13"/>
        <end position="149"/>
    </location>
</feature>
<dbReference type="CDD" id="cd08893">
    <property type="entry name" value="SRPBCC_CalC_Aha1-like_GntR-HTH"/>
    <property type="match status" value="1"/>
</dbReference>
<dbReference type="SUPFAM" id="SSF55961">
    <property type="entry name" value="Bet v1-like"/>
    <property type="match status" value="1"/>
</dbReference>
<sequence length="159" mass="17944">MTATNFVYVTYIDTSPEQLWQALTSAEFTRQYWGQRGIESSWQVGAVVQLLKEDGSLDWSGQVLEAEPPRRLCYTFHPATDDEMPGYQGQRVDLTRPEQPSRVTFVIEPYLGKVKLTLTHDQFEPGSKVLPGVSNGWPVILAGLKSLLEGNAVLFPDWR</sequence>
<comment type="similarity">
    <text evidence="1">Belongs to the AHA1 family.</text>
</comment>
<dbReference type="InterPro" id="IPR023393">
    <property type="entry name" value="START-like_dom_sf"/>
</dbReference>
<dbReference type="Gene3D" id="3.30.530.20">
    <property type="match status" value="1"/>
</dbReference>
<dbReference type="OrthoDB" id="9800600at2"/>
<organism evidence="3 4">
    <name type="scientific">Alkalimonas amylolytica</name>
    <dbReference type="NCBI Taxonomy" id="152573"/>
    <lineage>
        <taxon>Bacteria</taxon>
        <taxon>Pseudomonadati</taxon>
        <taxon>Pseudomonadota</taxon>
        <taxon>Gammaproteobacteria</taxon>
        <taxon>Alkalimonas</taxon>
    </lineage>
</organism>
<dbReference type="Proteomes" id="UP000198773">
    <property type="component" value="Unassembled WGS sequence"/>
</dbReference>
<gene>
    <name evidence="3" type="ORF">SAMN04488051_103500</name>
</gene>
<accession>A0A1H4BSL8</accession>